<feature type="compositionally biased region" description="Acidic residues" evidence="1">
    <location>
        <begin position="167"/>
        <end position="188"/>
    </location>
</feature>
<dbReference type="Proteomes" id="UP000653454">
    <property type="component" value="Unassembled WGS sequence"/>
</dbReference>
<dbReference type="InterPro" id="IPR031941">
    <property type="entry name" value="DUF4773"/>
</dbReference>
<comment type="caution">
    <text evidence="4">The sequence shown here is derived from an EMBL/GenBank/DDBJ whole genome shotgun (WGS) entry which is preliminary data.</text>
</comment>
<proteinExistence type="predicted"/>
<sequence length="257" mass="27624">MSANRFLLALSLLAAMIATCRAATVLELLEKFDVDKILSPEDRQEQNNRNCLCKGPACVCCVDFNMTFVDLGGPGCVHMKYLSPDDGFSVNVSYGKNLLHSSKIQGANPAPICLDMFGKFAQLCAKFSDLAPTSDGLRGCLELEPRLLGETQLDFPIGCFKSTAEGMEMEDPPAETEETTEEGPEEATEGGIDAENLLQGIYQTAEQGVAFLSSLLDLPNKLNGKPAAANATTVAPEPSQAEAARRLPKNLKHPNLL</sequence>
<keyword evidence="2" id="KW-0732">Signal</keyword>
<organism evidence="4 5">
    <name type="scientific">Plutella xylostella</name>
    <name type="common">Diamondback moth</name>
    <name type="synonym">Plutella maculipennis</name>
    <dbReference type="NCBI Taxonomy" id="51655"/>
    <lineage>
        <taxon>Eukaryota</taxon>
        <taxon>Metazoa</taxon>
        <taxon>Ecdysozoa</taxon>
        <taxon>Arthropoda</taxon>
        <taxon>Hexapoda</taxon>
        <taxon>Insecta</taxon>
        <taxon>Pterygota</taxon>
        <taxon>Neoptera</taxon>
        <taxon>Endopterygota</taxon>
        <taxon>Lepidoptera</taxon>
        <taxon>Glossata</taxon>
        <taxon>Ditrysia</taxon>
        <taxon>Yponomeutoidea</taxon>
        <taxon>Plutellidae</taxon>
        <taxon>Plutella</taxon>
    </lineage>
</organism>
<dbReference type="EMBL" id="CAJHNJ030000020">
    <property type="protein sequence ID" value="CAG9118135.1"/>
    <property type="molecule type" value="Genomic_DNA"/>
</dbReference>
<evidence type="ECO:0000256" key="1">
    <source>
        <dbReference type="SAM" id="MobiDB-lite"/>
    </source>
</evidence>
<evidence type="ECO:0000256" key="2">
    <source>
        <dbReference type="SAM" id="SignalP"/>
    </source>
</evidence>
<feature type="compositionally biased region" description="Basic residues" evidence="1">
    <location>
        <begin position="246"/>
        <end position="257"/>
    </location>
</feature>
<protein>
    <submittedName>
        <fullName evidence="4">(diamondback moth) hypothetical protein</fullName>
    </submittedName>
</protein>
<reference evidence="4" key="1">
    <citation type="submission" date="2020-11" db="EMBL/GenBank/DDBJ databases">
        <authorList>
            <person name="Whiteford S."/>
        </authorList>
    </citation>
    <scope>NUCLEOTIDE SEQUENCE</scope>
</reference>
<name>A0A8S4EU31_PLUXY</name>
<dbReference type="Pfam" id="PF15998">
    <property type="entry name" value="DUF4773"/>
    <property type="match status" value="1"/>
</dbReference>
<feature type="domain" description="DUF4773" evidence="3">
    <location>
        <begin position="50"/>
        <end position="166"/>
    </location>
</feature>
<feature type="signal peptide" evidence="2">
    <location>
        <begin position="1"/>
        <end position="22"/>
    </location>
</feature>
<dbReference type="AlphaFoldDB" id="A0A8S4EU31"/>
<evidence type="ECO:0000259" key="3">
    <source>
        <dbReference type="Pfam" id="PF15998"/>
    </source>
</evidence>
<feature type="region of interest" description="Disordered" evidence="1">
    <location>
        <begin position="229"/>
        <end position="257"/>
    </location>
</feature>
<dbReference type="PANTHER" id="PTHR36299">
    <property type="entry name" value="AGAP008005-PA"/>
    <property type="match status" value="1"/>
</dbReference>
<evidence type="ECO:0000313" key="5">
    <source>
        <dbReference type="Proteomes" id="UP000653454"/>
    </source>
</evidence>
<dbReference type="PANTHER" id="PTHR36299:SF2">
    <property type="entry name" value="DUF4773 DOMAIN-CONTAINING PROTEIN"/>
    <property type="match status" value="1"/>
</dbReference>
<feature type="chain" id="PRO_5035895227" evidence="2">
    <location>
        <begin position="23"/>
        <end position="257"/>
    </location>
</feature>
<accession>A0A8S4EU31</accession>
<feature type="region of interest" description="Disordered" evidence="1">
    <location>
        <begin position="165"/>
        <end position="189"/>
    </location>
</feature>
<keyword evidence="5" id="KW-1185">Reference proteome</keyword>
<gene>
    <name evidence="4" type="ORF">PLXY2_LOCUS6403</name>
</gene>
<evidence type="ECO:0000313" key="4">
    <source>
        <dbReference type="EMBL" id="CAG9118135.1"/>
    </source>
</evidence>